<feature type="coiled-coil region" evidence="1">
    <location>
        <begin position="57"/>
        <end position="85"/>
    </location>
</feature>
<keyword evidence="3" id="KW-1185">Reference proteome</keyword>
<accession>A0A2P8FR88</accession>
<comment type="caution">
    <text evidence="2">The sequence shown here is derived from an EMBL/GenBank/DDBJ whole genome shotgun (WGS) entry which is preliminary data.</text>
</comment>
<dbReference type="EMBL" id="PYAS01000014">
    <property type="protein sequence ID" value="PSL24246.1"/>
    <property type="molecule type" value="Genomic_DNA"/>
</dbReference>
<dbReference type="Proteomes" id="UP000241964">
    <property type="component" value="Unassembled WGS sequence"/>
</dbReference>
<gene>
    <name evidence="2" type="ORF">CLV60_11473</name>
</gene>
<evidence type="ECO:0000313" key="3">
    <source>
        <dbReference type="Proteomes" id="UP000241964"/>
    </source>
</evidence>
<protein>
    <submittedName>
        <fullName evidence="2">Uncharacterized protein</fullName>
    </submittedName>
</protein>
<keyword evidence="1" id="KW-0175">Coiled coil</keyword>
<dbReference type="RefSeq" id="WP_106598229.1">
    <property type="nucleotide sequence ID" value="NZ_PYAS01000014.1"/>
</dbReference>
<reference evidence="2 3" key="1">
    <citation type="submission" date="2018-03" db="EMBL/GenBank/DDBJ databases">
        <title>Genomic Encyclopedia of Archaeal and Bacterial Type Strains, Phase II (KMG-II): from individual species to whole genera.</title>
        <authorList>
            <person name="Goeker M."/>
        </authorList>
    </citation>
    <scope>NUCLEOTIDE SEQUENCE [LARGE SCALE GENOMIC DNA]</scope>
    <source>
        <strain evidence="2 3">DSM 29057</strain>
    </source>
</reference>
<sequence length="90" mass="10728">MRIELRNRVDAYMAQIRTADTSEIPEIKSTFFEWYNSVSDEDRAEMEPFWDEVKKEAWEVIAEIKELMKELITLKEEELAEARKLIDATN</sequence>
<evidence type="ECO:0000313" key="2">
    <source>
        <dbReference type="EMBL" id="PSL24246.1"/>
    </source>
</evidence>
<organism evidence="2 3">
    <name type="scientific">Dyadobacter jiangsuensis</name>
    <dbReference type="NCBI Taxonomy" id="1591085"/>
    <lineage>
        <taxon>Bacteria</taxon>
        <taxon>Pseudomonadati</taxon>
        <taxon>Bacteroidota</taxon>
        <taxon>Cytophagia</taxon>
        <taxon>Cytophagales</taxon>
        <taxon>Spirosomataceae</taxon>
        <taxon>Dyadobacter</taxon>
    </lineage>
</organism>
<proteinExistence type="predicted"/>
<name>A0A2P8FR88_9BACT</name>
<dbReference type="AlphaFoldDB" id="A0A2P8FR88"/>
<evidence type="ECO:0000256" key="1">
    <source>
        <dbReference type="SAM" id="Coils"/>
    </source>
</evidence>
<dbReference type="OrthoDB" id="965783at2"/>